<protein>
    <submittedName>
        <fullName evidence="7">Uncharacterized protein</fullName>
    </submittedName>
</protein>
<evidence type="ECO:0000256" key="5">
    <source>
        <dbReference type="ARBA" id="ARBA00023242"/>
    </source>
</evidence>
<evidence type="ECO:0000256" key="6">
    <source>
        <dbReference type="SAM" id="MobiDB-lite"/>
    </source>
</evidence>
<dbReference type="InterPro" id="IPR008610">
    <property type="entry name" value="Ebp2"/>
</dbReference>
<organism evidence="7 8">
    <name type="scientific">Galdieria yellowstonensis</name>
    <dbReference type="NCBI Taxonomy" id="3028027"/>
    <lineage>
        <taxon>Eukaryota</taxon>
        <taxon>Rhodophyta</taxon>
        <taxon>Bangiophyceae</taxon>
        <taxon>Galdieriales</taxon>
        <taxon>Galdieriaceae</taxon>
        <taxon>Galdieria</taxon>
    </lineage>
</organism>
<dbReference type="PANTHER" id="PTHR13028:SF0">
    <property type="entry name" value="RRNA-PROCESSING PROTEIN EBP2-RELATED"/>
    <property type="match status" value="1"/>
</dbReference>
<gene>
    <name evidence="7" type="ORF">GAYE_PCTG30G0732</name>
</gene>
<dbReference type="GO" id="GO:0030687">
    <property type="term" value="C:preribosome, large subunit precursor"/>
    <property type="evidence" value="ECO:0007669"/>
    <property type="project" value="TreeGrafter"/>
</dbReference>
<keyword evidence="3" id="KW-0690">Ribosome biogenesis</keyword>
<keyword evidence="8" id="KW-1185">Reference proteome</keyword>
<evidence type="ECO:0000313" key="7">
    <source>
        <dbReference type="EMBL" id="KAK4522842.1"/>
    </source>
</evidence>
<accession>A0AAV9I3V5</accession>
<dbReference type="GO" id="GO:0006364">
    <property type="term" value="P:rRNA processing"/>
    <property type="evidence" value="ECO:0007669"/>
    <property type="project" value="TreeGrafter"/>
</dbReference>
<dbReference type="PANTHER" id="PTHR13028">
    <property type="entry name" value="RRNA PROCESSING PROTEIN EBNA1-BINDING PROTEIN-RELATED"/>
    <property type="match status" value="1"/>
</dbReference>
<feature type="compositionally biased region" description="Basic and acidic residues" evidence="6">
    <location>
        <begin position="139"/>
        <end position="177"/>
    </location>
</feature>
<dbReference type="Pfam" id="PF05890">
    <property type="entry name" value="Ebp2"/>
    <property type="match status" value="1"/>
</dbReference>
<evidence type="ECO:0000256" key="1">
    <source>
        <dbReference type="ARBA" id="ARBA00004604"/>
    </source>
</evidence>
<dbReference type="EMBL" id="JANCYU010000008">
    <property type="protein sequence ID" value="KAK4522842.1"/>
    <property type="molecule type" value="Genomic_DNA"/>
</dbReference>
<dbReference type="GO" id="GO:0042273">
    <property type="term" value="P:ribosomal large subunit biogenesis"/>
    <property type="evidence" value="ECO:0007669"/>
    <property type="project" value="TreeGrafter"/>
</dbReference>
<evidence type="ECO:0000256" key="3">
    <source>
        <dbReference type="ARBA" id="ARBA00022517"/>
    </source>
</evidence>
<comment type="caution">
    <text evidence="7">The sequence shown here is derived from an EMBL/GenBank/DDBJ whole genome shotgun (WGS) entry which is preliminary data.</text>
</comment>
<dbReference type="GO" id="GO:0005730">
    <property type="term" value="C:nucleolus"/>
    <property type="evidence" value="ECO:0007669"/>
    <property type="project" value="UniProtKB-SubCell"/>
</dbReference>
<evidence type="ECO:0000313" key="8">
    <source>
        <dbReference type="Proteomes" id="UP001300502"/>
    </source>
</evidence>
<comment type="similarity">
    <text evidence="2">Belongs to the EBP2 family.</text>
</comment>
<dbReference type="Proteomes" id="UP001300502">
    <property type="component" value="Unassembled WGS sequence"/>
</dbReference>
<keyword evidence="5" id="KW-0539">Nucleus</keyword>
<feature type="compositionally biased region" description="Acidic residues" evidence="6">
    <location>
        <begin position="195"/>
        <end position="219"/>
    </location>
</feature>
<reference evidence="7 8" key="1">
    <citation type="submission" date="2022-07" db="EMBL/GenBank/DDBJ databases">
        <title>Genome-wide signatures of adaptation to extreme environments.</title>
        <authorList>
            <person name="Cho C.H."/>
            <person name="Yoon H.S."/>
        </authorList>
    </citation>
    <scope>NUCLEOTIDE SEQUENCE [LARGE SCALE GENOMIC DNA]</scope>
    <source>
        <strain evidence="7 8">108.79 E11</strain>
    </source>
</reference>
<comment type="subcellular location">
    <subcellularLocation>
        <location evidence="1">Nucleus</location>
        <location evidence="1">Nucleolus</location>
    </subcellularLocation>
</comment>
<proteinExistence type="inferred from homology"/>
<name>A0AAV9I3V5_9RHOD</name>
<feature type="region of interest" description="Disordered" evidence="6">
    <location>
        <begin position="139"/>
        <end position="219"/>
    </location>
</feature>
<evidence type="ECO:0000256" key="2">
    <source>
        <dbReference type="ARBA" id="ARBA00007336"/>
    </source>
</evidence>
<dbReference type="GO" id="GO:0034399">
    <property type="term" value="C:nuclear periphery"/>
    <property type="evidence" value="ECO:0007669"/>
    <property type="project" value="TreeGrafter"/>
</dbReference>
<sequence>MENNDDGNDASWLEESGELKAIPKDLIKGKTIDTCIYEKALLEECAQAIRSDVQNDTLLGTLAGHLPDSIAMNDLEREAVFMEQTAQSAYQVIAALHKLGIPYRRPDDYFAEMVKDDKHMEKIQGKLLEEKERLQRIQKRKEEKEAAKQAKQLQVEREKQKKQQAKKFQENVENLKEQRKKKKMNNKLKATSEYSEGEEQDDDDDFPVELLDVEEFSEE</sequence>
<keyword evidence="4" id="KW-0175">Coiled coil</keyword>
<evidence type="ECO:0000256" key="4">
    <source>
        <dbReference type="ARBA" id="ARBA00023054"/>
    </source>
</evidence>
<dbReference type="AlphaFoldDB" id="A0AAV9I3V5"/>